<dbReference type="EC" id="3.1.3.1" evidence="3 16"/>
<comment type="catalytic activity">
    <reaction evidence="16">
        <text>a phosphate monoester + H2O = an alcohol + phosphate</text>
        <dbReference type="Rhea" id="RHEA:15017"/>
        <dbReference type="ChEBI" id="CHEBI:15377"/>
        <dbReference type="ChEBI" id="CHEBI:30879"/>
        <dbReference type="ChEBI" id="CHEBI:43474"/>
        <dbReference type="ChEBI" id="CHEBI:67140"/>
        <dbReference type="EC" id="3.1.3.1"/>
    </reaction>
</comment>
<comment type="subcellular location">
    <subcellularLocation>
        <location evidence="1">Cell membrane</location>
        <topology evidence="1">Lipid-anchor</topology>
        <topology evidence="1">GPI-anchor</topology>
    </subcellularLocation>
</comment>
<keyword evidence="17" id="KW-0732">Signal</keyword>
<comment type="similarity">
    <text evidence="2 15">Belongs to the alkaline phosphatase family.</text>
</comment>
<feature type="chain" id="PRO_5001648183" description="Alkaline phosphatase" evidence="17">
    <location>
        <begin position="24"/>
        <end position="534"/>
    </location>
</feature>
<dbReference type="EMBL" id="KK853042">
    <property type="protein sequence ID" value="KDR12135.1"/>
    <property type="molecule type" value="Genomic_DNA"/>
</dbReference>
<feature type="active site" description="Phosphoserine intermediate" evidence="13">
    <location>
        <position position="140"/>
    </location>
</feature>
<name>A0A067QT98_ZOONE</name>
<dbReference type="CDD" id="cd16012">
    <property type="entry name" value="ALP"/>
    <property type="match status" value="1"/>
</dbReference>
<dbReference type="OMA" id="FAFEQFP"/>
<keyword evidence="4" id="KW-1003">Cell membrane</keyword>
<dbReference type="FunFam" id="3.40.720.10:FF:000008">
    <property type="entry name" value="Alkaline phosphatase"/>
    <property type="match status" value="1"/>
</dbReference>
<keyword evidence="11" id="KW-0325">Glycoprotein</keyword>
<evidence type="ECO:0000256" key="10">
    <source>
        <dbReference type="ARBA" id="ARBA00023136"/>
    </source>
</evidence>
<evidence type="ECO:0000256" key="13">
    <source>
        <dbReference type="PIRSR" id="PIRSR601952-1"/>
    </source>
</evidence>
<keyword evidence="8 14" id="KW-0862">Zinc</keyword>
<dbReference type="InterPro" id="IPR001952">
    <property type="entry name" value="Alkaline_phosphatase"/>
</dbReference>
<evidence type="ECO:0000256" key="17">
    <source>
        <dbReference type="SAM" id="SignalP"/>
    </source>
</evidence>
<feature type="binding site" evidence="14">
    <location>
        <position position="410"/>
    </location>
    <ligand>
        <name>Zn(2+)</name>
        <dbReference type="ChEBI" id="CHEBI:29105"/>
        <label>2</label>
    </ligand>
</feature>
<evidence type="ECO:0000256" key="5">
    <source>
        <dbReference type="ARBA" id="ARBA00022622"/>
    </source>
</evidence>
<feature type="binding site" evidence="14">
    <location>
        <position position="486"/>
    </location>
    <ligand>
        <name>Zn(2+)</name>
        <dbReference type="ChEBI" id="CHEBI:29105"/>
        <label>2</label>
    </ligand>
</feature>
<evidence type="ECO:0000256" key="12">
    <source>
        <dbReference type="ARBA" id="ARBA00023288"/>
    </source>
</evidence>
<evidence type="ECO:0000256" key="11">
    <source>
        <dbReference type="ARBA" id="ARBA00023180"/>
    </source>
</evidence>
<feature type="binding site" evidence="14">
    <location>
        <position position="203"/>
    </location>
    <ligand>
        <name>Mg(2+)</name>
        <dbReference type="ChEBI" id="CHEBI:18420"/>
    </ligand>
</feature>
<evidence type="ECO:0000256" key="6">
    <source>
        <dbReference type="ARBA" id="ARBA00022723"/>
    </source>
</evidence>
<dbReference type="SUPFAM" id="SSF53649">
    <property type="entry name" value="Alkaline phosphatase-like"/>
    <property type="match status" value="1"/>
</dbReference>
<comment type="cofactor">
    <cofactor evidence="14">
        <name>Mg(2+)</name>
        <dbReference type="ChEBI" id="CHEBI:18420"/>
    </cofactor>
    <text evidence="14">Binds 1 Mg(2+) ion.</text>
</comment>
<dbReference type="OrthoDB" id="5818554at2759"/>
<evidence type="ECO:0000256" key="7">
    <source>
        <dbReference type="ARBA" id="ARBA00022801"/>
    </source>
</evidence>
<dbReference type="FunCoup" id="A0A067QT98">
    <property type="interactions" value="99"/>
</dbReference>
<dbReference type="GO" id="GO:0046872">
    <property type="term" value="F:metal ion binding"/>
    <property type="evidence" value="ECO:0007669"/>
    <property type="project" value="UniProtKB-KW"/>
</dbReference>
<feature type="binding site" evidence="14">
    <location>
        <position position="368"/>
    </location>
    <ligand>
        <name>Zn(2+)</name>
        <dbReference type="ChEBI" id="CHEBI:29105"/>
        <label>2</label>
    </ligand>
</feature>
<gene>
    <name evidence="18" type="ORF">L798_13889</name>
</gene>
<protein>
    <recommendedName>
        <fullName evidence="3 16">Alkaline phosphatase</fullName>
        <ecNumber evidence="3 16">3.1.3.1</ecNumber>
    </recommendedName>
</protein>
<dbReference type="Gene3D" id="3.40.720.10">
    <property type="entry name" value="Alkaline Phosphatase, subunit A"/>
    <property type="match status" value="1"/>
</dbReference>
<keyword evidence="5" id="KW-0336">GPI-anchor</keyword>
<comment type="cofactor">
    <cofactor evidence="14">
        <name>Zn(2+)</name>
        <dbReference type="ChEBI" id="CHEBI:29105"/>
    </cofactor>
    <text evidence="14">Binds 2 Zn(2+) ions.</text>
</comment>
<dbReference type="PANTHER" id="PTHR11596">
    <property type="entry name" value="ALKALINE PHOSPHATASE"/>
    <property type="match status" value="1"/>
</dbReference>
<accession>A0A067QT98</accession>
<feature type="binding site" evidence="14">
    <location>
        <position position="409"/>
    </location>
    <ligand>
        <name>Zn(2+)</name>
        <dbReference type="ChEBI" id="CHEBI:29105"/>
        <label>2</label>
    </ligand>
</feature>
<evidence type="ECO:0000256" key="2">
    <source>
        <dbReference type="ARBA" id="ARBA00005984"/>
    </source>
</evidence>
<keyword evidence="10" id="KW-0472">Membrane</keyword>
<evidence type="ECO:0000256" key="8">
    <source>
        <dbReference type="ARBA" id="ARBA00022833"/>
    </source>
</evidence>
<dbReference type="InParanoid" id="A0A067QT98"/>
<evidence type="ECO:0000256" key="16">
    <source>
        <dbReference type="RuleBase" id="RU003947"/>
    </source>
</evidence>
<dbReference type="GO" id="GO:0098552">
    <property type="term" value="C:side of membrane"/>
    <property type="evidence" value="ECO:0007669"/>
    <property type="project" value="UniProtKB-KW"/>
</dbReference>
<dbReference type="InterPro" id="IPR018299">
    <property type="entry name" value="Alkaline_phosphatase_AS"/>
</dbReference>
<dbReference type="STRING" id="136037.A0A067QT98"/>
<dbReference type="Proteomes" id="UP000027135">
    <property type="component" value="Unassembled WGS sequence"/>
</dbReference>
<dbReference type="AlphaFoldDB" id="A0A067QT98"/>
<keyword evidence="6 14" id="KW-0479">Metal-binding</keyword>
<dbReference type="GO" id="GO:0005886">
    <property type="term" value="C:plasma membrane"/>
    <property type="evidence" value="ECO:0007669"/>
    <property type="project" value="UniProtKB-SubCell"/>
</dbReference>
<evidence type="ECO:0000256" key="4">
    <source>
        <dbReference type="ARBA" id="ARBA00022475"/>
    </source>
</evidence>
<dbReference type="Pfam" id="PF00245">
    <property type="entry name" value="Alk_phosphatase"/>
    <property type="match status" value="1"/>
</dbReference>
<proteinExistence type="inferred from homology"/>
<dbReference type="SMART" id="SM00098">
    <property type="entry name" value="alkPPc"/>
    <property type="match status" value="1"/>
</dbReference>
<keyword evidence="7 16" id="KW-0378">Hydrolase</keyword>
<keyword evidence="9 14" id="KW-0460">Magnesium</keyword>
<feature type="binding site" evidence="14">
    <location>
        <position position="90"/>
    </location>
    <ligand>
        <name>Zn(2+)</name>
        <dbReference type="ChEBI" id="CHEBI:29105"/>
        <label>2</label>
    </ligand>
</feature>
<reference evidence="18 19" key="1">
    <citation type="journal article" date="2014" name="Nat. Commun.">
        <title>Molecular traces of alternative social organization in a termite genome.</title>
        <authorList>
            <person name="Terrapon N."/>
            <person name="Li C."/>
            <person name="Robertson H.M."/>
            <person name="Ji L."/>
            <person name="Meng X."/>
            <person name="Booth W."/>
            <person name="Chen Z."/>
            <person name="Childers C.P."/>
            <person name="Glastad K.M."/>
            <person name="Gokhale K."/>
            <person name="Gowin J."/>
            <person name="Gronenberg W."/>
            <person name="Hermansen R.A."/>
            <person name="Hu H."/>
            <person name="Hunt B.G."/>
            <person name="Huylmans A.K."/>
            <person name="Khalil S.M."/>
            <person name="Mitchell R.D."/>
            <person name="Munoz-Torres M.C."/>
            <person name="Mustard J.A."/>
            <person name="Pan H."/>
            <person name="Reese J.T."/>
            <person name="Scharf M.E."/>
            <person name="Sun F."/>
            <person name="Vogel H."/>
            <person name="Xiao J."/>
            <person name="Yang W."/>
            <person name="Yang Z."/>
            <person name="Yang Z."/>
            <person name="Zhou J."/>
            <person name="Zhu J."/>
            <person name="Brent C.S."/>
            <person name="Elsik C.G."/>
            <person name="Goodisman M.A."/>
            <person name="Liberles D.A."/>
            <person name="Roe R.M."/>
            <person name="Vargo E.L."/>
            <person name="Vilcinskas A."/>
            <person name="Wang J."/>
            <person name="Bornberg-Bauer E."/>
            <person name="Korb J."/>
            <person name="Zhang G."/>
            <person name="Liebig J."/>
        </authorList>
    </citation>
    <scope>NUCLEOTIDE SEQUENCE [LARGE SCALE GENOMIC DNA]</scope>
    <source>
        <tissue evidence="18">Whole organism</tissue>
    </source>
</reference>
<dbReference type="PANTHER" id="PTHR11596:SF91">
    <property type="entry name" value="ALKALINE PHOSPHATASE-RELATED"/>
    <property type="match status" value="1"/>
</dbReference>
<feature type="binding site" evidence="14">
    <location>
        <position position="90"/>
    </location>
    <ligand>
        <name>Mg(2+)</name>
        <dbReference type="ChEBI" id="CHEBI:18420"/>
    </ligand>
</feature>
<dbReference type="PROSITE" id="PS00123">
    <property type="entry name" value="ALKALINE_PHOSPHATASE"/>
    <property type="match status" value="1"/>
</dbReference>
<evidence type="ECO:0000256" key="3">
    <source>
        <dbReference type="ARBA" id="ARBA00012647"/>
    </source>
</evidence>
<feature type="binding site" evidence="14">
    <location>
        <position position="372"/>
    </location>
    <ligand>
        <name>Zn(2+)</name>
        <dbReference type="ChEBI" id="CHEBI:29105"/>
        <label>2</label>
    </ligand>
</feature>
<keyword evidence="12" id="KW-0449">Lipoprotein</keyword>
<dbReference type="eggNOG" id="KOG4126">
    <property type="taxonomic scope" value="Eukaryota"/>
</dbReference>
<feature type="binding site" evidence="14">
    <location>
        <position position="363"/>
    </location>
    <ligand>
        <name>Mg(2+)</name>
        <dbReference type="ChEBI" id="CHEBI:18420"/>
    </ligand>
</feature>
<evidence type="ECO:0000313" key="19">
    <source>
        <dbReference type="Proteomes" id="UP000027135"/>
    </source>
</evidence>
<evidence type="ECO:0000256" key="1">
    <source>
        <dbReference type="ARBA" id="ARBA00004609"/>
    </source>
</evidence>
<feature type="binding site" evidence="14">
    <location>
        <position position="205"/>
    </location>
    <ligand>
        <name>Mg(2+)</name>
        <dbReference type="ChEBI" id="CHEBI:18420"/>
    </ligand>
</feature>
<evidence type="ECO:0000256" key="9">
    <source>
        <dbReference type="ARBA" id="ARBA00022842"/>
    </source>
</evidence>
<feature type="signal peptide" evidence="17">
    <location>
        <begin position="1"/>
        <end position="23"/>
    </location>
</feature>
<keyword evidence="19" id="KW-1185">Reference proteome</keyword>
<dbReference type="InterPro" id="IPR017850">
    <property type="entry name" value="Alkaline_phosphatase_core_sf"/>
</dbReference>
<evidence type="ECO:0000313" key="18">
    <source>
        <dbReference type="EMBL" id="KDR12135.1"/>
    </source>
</evidence>
<sequence>MVLTISPSTLVFVLALITTVAWARPGSEDIDERDTAHQVHRTRRSRGIKDFNPEDDSEFWINGAQNLLSTKLGRKPITGQAKNVIMFLGDGFSIPTLAAARVYLGQSLGATGEETVLSFEEFPNTGLSKTYCVDSQVADSSCSATAYLGGVKGNIGTAGVTGRVKVDDCAAMRNVSNQVPSILKWSQDAGKSTGVVTTTRITHASPSGTYAYIANRDWENDAEIKNSGQDPDICDDIAEQLVNKLPGKNINVILGGGRKEFRPRDFTDEDGTPGSRTDDVDLIEVWKADKVGRNASFRYLWNRDQIMSVDPTDSDYVLGLFNRDHLEYHLLANRRKEPTLEEMTTFAVQALKKNPNGFFLFVEGGRIDMGLHDNKAHLALDEAVEFANAVQAAVDLTDEEDTLIVVTADHAHTLSISGYPVRGNNIFGISGTSSVDNLPYATLSFANGPGYKQPEEDGTRYDISRDNTMDANYEFPATSPLYSETHGGDDVAVFARGPWSHLYAGAFEQNFIPHVMAYASCVGNGRTSCNDNRK</sequence>
<dbReference type="GO" id="GO:0004035">
    <property type="term" value="F:alkaline phosphatase activity"/>
    <property type="evidence" value="ECO:0007669"/>
    <property type="project" value="UniProtKB-EC"/>
</dbReference>
<evidence type="ECO:0000256" key="14">
    <source>
        <dbReference type="PIRSR" id="PIRSR601952-2"/>
    </source>
</evidence>
<organism evidence="18 19">
    <name type="scientific">Zootermopsis nevadensis</name>
    <name type="common">Dampwood termite</name>
    <dbReference type="NCBI Taxonomy" id="136037"/>
    <lineage>
        <taxon>Eukaryota</taxon>
        <taxon>Metazoa</taxon>
        <taxon>Ecdysozoa</taxon>
        <taxon>Arthropoda</taxon>
        <taxon>Hexapoda</taxon>
        <taxon>Insecta</taxon>
        <taxon>Pterygota</taxon>
        <taxon>Neoptera</taxon>
        <taxon>Polyneoptera</taxon>
        <taxon>Dictyoptera</taxon>
        <taxon>Blattodea</taxon>
        <taxon>Blattoidea</taxon>
        <taxon>Termitoidae</taxon>
        <taxon>Termopsidae</taxon>
        <taxon>Zootermopsis</taxon>
    </lineage>
</organism>
<dbReference type="PRINTS" id="PR00113">
    <property type="entry name" value="ALKPHPHTASE"/>
</dbReference>
<evidence type="ECO:0000256" key="15">
    <source>
        <dbReference type="RuleBase" id="RU003946"/>
    </source>
</evidence>